<keyword evidence="8" id="KW-1185">Reference proteome</keyword>
<name>A0A518HEU5_9BACT</name>
<keyword evidence="3" id="KW-0238">DNA-binding</keyword>
<protein>
    <submittedName>
        <fullName evidence="7">Tn3 transposase DDE domain protein</fullName>
    </submittedName>
</protein>
<evidence type="ECO:0000259" key="5">
    <source>
        <dbReference type="Pfam" id="PF01526"/>
    </source>
</evidence>
<feature type="domain" description="Tn3 transposase DDE" evidence="5">
    <location>
        <begin position="572"/>
        <end position="963"/>
    </location>
</feature>
<dbReference type="Pfam" id="PF01526">
    <property type="entry name" value="DDE_Tnp_Tn3"/>
    <property type="match status" value="1"/>
</dbReference>
<dbReference type="GO" id="GO:0006313">
    <property type="term" value="P:DNA transposition"/>
    <property type="evidence" value="ECO:0007669"/>
    <property type="project" value="InterPro"/>
</dbReference>
<dbReference type="EMBL" id="CP036428">
    <property type="protein sequence ID" value="QDV39370.1"/>
    <property type="molecule type" value="Genomic_DNA"/>
</dbReference>
<proteinExistence type="inferred from homology"/>
<evidence type="ECO:0000313" key="8">
    <source>
        <dbReference type="Proteomes" id="UP000317835"/>
    </source>
</evidence>
<dbReference type="InterPro" id="IPR002513">
    <property type="entry name" value="Tn3_Tnp_DDE_dom"/>
</dbReference>
<dbReference type="GO" id="GO:0003677">
    <property type="term" value="F:DNA binding"/>
    <property type="evidence" value="ECO:0007669"/>
    <property type="project" value="UniProtKB-KW"/>
</dbReference>
<organism evidence="7 8">
    <name type="scientific">Tautonia plasticadhaerens</name>
    <dbReference type="NCBI Taxonomy" id="2527974"/>
    <lineage>
        <taxon>Bacteria</taxon>
        <taxon>Pseudomonadati</taxon>
        <taxon>Planctomycetota</taxon>
        <taxon>Planctomycetia</taxon>
        <taxon>Isosphaerales</taxon>
        <taxon>Isosphaeraceae</taxon>
        <taxon>Tautonia</taxon>
    </lineage>
</organism>
<dbReference type="RefSeq" id="WP_197447205.1">
    <property type="nucleotide sequence ID" value="NZ_CP036428.1"/>
</dbReference>
<dbReference type="KEGG" id="tpla:ElP_73360"/>
<dbReference type="NCBIfam" id="NF033527">
    <property type="entry name" value="transpos_Tn3"/>
    <property type="match status" value="1"/>
</dbReference>
<keyword evidence="2" id="KW-0815">Transposition</keyword>
<gene>
    <name evidence="7" type="ORF">ElP_73360</name>
</gene>
<keyword evidence="4" id="KW-0233">DNA recombination</keyword>
<keyword evidence="7" id="KW-0614">Plasmid</keyword>
<dbReference type="GO" id="GO:0004803">
    <property type="term" value="F:transposase activity"/>
    <property type="evidence" value="ECO:0007669"/>
    <property type="project" value="InterPro"/>
</dbReference>
<accession>A0A518HEU5</accession>
<evidence type="ECO:0000256" key="3">
    <source>
        <dbReference type="ARBA" id="ARBA00023125"/>
    </source>
</evidence>
<dbReference type="AlphaFoldDB" id="A0A518HEU5"/>
<dbReference type="Proteomes" id="UP000317835">
    <property type="component" value="Plasmid pElP_2"/>
</dbReference>
<dbReference type="InterPro" id="IPR047653">
    <property type="entry name" value="Tn3-like_transpos"/>
</dbReference>
<dbReference type="InterPro" id="IPR025296">
    <property type="entry name" value="DUF4158"/>
</dbReference>
<evidence type="ECO:0000256" key="4">
    <source>
        <dbReference type="ARBA" id="ARBA00023172"/>
    </source>
</evidence>
<evidence type="ECO:0000256" key="2">
    <source>
        <dbReference type="ARBA" id="ARBA00022578"/>
    </source>
</evidence>
<evidence type="ECO:0000259" key="6">
    <source>
        <dbReference type="Pfam" id="PF13700"/>
    </source>
</evidence>
<reference evidence="7 8" key="1">
    <citation type="submission" date="2019-02" db="EMBL/GenBank/DDBJ databases">
        <title>Deep-cultivation of Planctomycetes and their phenomic and genomic characterization uncovers novel biology.</title>
        <authorList>
            <person name="Wiegand S."/>
            <person name="Jogler M."/>
            <person name="Boedeker C."/>
            <person name="Pinto D."/>
            <person name="Vollmers J."/>
            <person name="Rivas-Marin E."/>
            <person name="Kohn T."/>
            <person name="Peeters S.H."/>
            <person name="Heuer A."/>
            <person name="Rast P."/>
            <person name="Oberbeckmann S."/>
            <person name="Bunk B."/>
            <person name="Jeske O."/>
            <person name="Meyerdierks A."/>
            <person name="Storesund J.E."/>
            <person name="Kallscheuer N."/>
            <person name="Luecker S."/>
            <person name="Lage O.M."/>
            <person name="Pohl T."/>
            <person name="Merkel B.J."/>
            <person name="Hornburger P."/>
            <person name="Mueller R.-W."/>
            <person name="Bruemmer F."/>
            <person name="Labrenz M."/>
            <person name="Spormann A.M."/>
            <person name="Op den Camp H."/>
            <person name="Overmann J."/>
            <person name="Amann R."/>
            <person name="Jetten M.S.M."/>
            <person name="Mascher T."/>
            <person name="Medema M.H."/>
            <person name="Devos D.P."/>
            <person name="Kaster A.-K."/>
            <person name="Ovreas L."/>
            <person name="Rohde M."/>
            <person name="Galperin M.Y."/>
            <person name="Jogler C."/>
        </authorList>
    </citation>
    <scope>NUCLEOTIDE SEQUENCE [LARGE SCALE GENOMIC DNA]</scope>
    <source>
        <strain evidence="7 8">ElP</strain>
        <plasmid evidence="8">pelp_2</plasmid>
    </source>
</reference>
<sequence length="971" mass="109919">MATLSFARAQMVRDATLTDADLAEVARCRREHNRLGFAYQLGFVRLFGRFPAQQPLEICDELLGFVALQLGIDATRFEGYAARQHTVSDHQASIRDHLRLAVFDADQAAALARFVFEESCRLEQTAALLARAREFLKERRVLLPAESALLRLVGEQRKQAREHIVSRLAGGLSPGVARALDGLLEVKEGEATSRLQALKANPARPSAGAMQALADKLAAIEAMGVLAVDLSWLNANYQRALYHYVRKCSADRLREAVPPRRRAALVCFLRQSYRDAIDSAVDMFDKLLTRTQTRAEHEPSDQMRRQRQTIKTALAALRSLGTILLDDTIGDAALRSRLFAVVPREELAAQVAGLDEWVTGARSDVFHGLVRRFAHLRQYAPILLRTLEFFPDAGAGDVPCLEALRVLKEMNADSRRKLPDDAPTDFIPRRLLPLVVTDGKPDRKAWECALLLKLKDDLRSGNLSVKHGKRFGRFEDYFLPGERWEPLRQPFFRRSGLPADPGDVPGHLTKRLDAAYDLFLATAPANSYATADEDGWHLSTDATEAPDAEAQGRLGELRRWLSEHMRTVRLPDLLIEVDNDLRFTDHFLPPAQRGGRDAEDVCTLLAVVLAHGCNLGLHTMARITQGVTYKQLKRVSDWQMTEEAQRAALAALVHAISRLDATLHWGDGRTSASDGQRFALPRKVLQQTYSTRFSDFALEFYSFVADNYAPFYSLPIECTDRDSAFVLDGLCYNESDLELEEHYTDTHGYTEINFAAFAMLGRRFCPRIRGLRKQRLYRLDAGRDYGPLAGLVSRADRTIDPQVIVEQWDRMGQFYASLERGHTTASVALKRLASCTAKNRFYRANRDLGRIFKTEFLLSYLCEPQLRSRIRRGLLKVEQLHALARDVYYGRRGRINARELHEQMNSCSCLTLILACVIYWQAKEISRVVRWCQPEDDKDKLDIALLEHVSPIEWDNVILYGQYVLDRAQVR</sequence>
<evidence type="ECO:0000256" key="1">
    <source>
        <dbReference type="ARBA" id="ARBA00009402"/>
    </source>
</evidence>
<dbReference type="Pfam" id="PF13700">
    <property type="entry name" value="DUF4158"/>
    <property type="match status" value="1"/>
</dbReference>
<comment type="similarity">
    <text evidence="1">Belongs to the transposase 7 family.</text>
</comment>
<evidence type="ECO:0000313" key="7">
    <source>
        <dbReference type="EMBL" id="QDV39370.1"/>
    </source>
</evidence>
<geneLocation type="plasmid" evidence="8">
    <name>pelp_2</name>
</geneLocation>
<feature type="domain" description="DUF4158" evidence="6">
    <location>
        <begin position="8"/>
        <end position="155"/>
    </location>
</feature>